<accession>A0A4Z2G498</accession>
<proteinExistence type="predicted"/>
<organism evidence="2 3">
    <name type="scientific">Liparis tanakae</name>
    <name type="common">Tanaka's snailfish</name>
    <dbReference type="NCBI Taxonomy" id="230148"/>
    <lineage>
        <taxon>Eukaryota</taxon>
        <taxon>Metazoa</taxon>
        <taxon>Chordata</taxon>
        <taxon>Craniata</taxon>
        <taxon>Vertebrata</taxon>
        <taxon>Euteleostomi</taxon>
        <taxon>Actinopterygii</taxon>
        <taxon>Neopterygii</taxon>
        <taxon>Teleostei</taxon>
        <taxon>Neoteleostei</taxon>
        <taxon>Acanthomorphata</taxon>
        <taxon>Eupercaria</taxon>
        <taxon>Perciformes</taxon>
        <taxon>Cottioidei</taxon>
        <taxon>Cottales</taxon>
        <taxon>Liparidae</taxon>
        <taxon>Liparis</taxon>
    </lineage>
</organism>
<dbReference type="EMBL" id="SRLO01000698">
    <property type="protein sequence ID" value="TNN48396.1"/>
    <property type="molecule type" value="Genomic_DNA"/>
</dbReference>
<feature type="region of interest" description="Disordered" evidence="1">
    <location>
        <begin position="55"/>
        <end position="90"/>
    </location>
</feature>
<evidence type="ECO:0000256" key="1">
    <source>
        <dbReference type="SAM" id="MobiDB-lite"/>
    </source>
</evidence>
<reference evidence="2 3" key="1">
    <citation type="submission" date="2019-03" db="EMBL/GenBank/DDBJ databases">
        <title>First draft genome of Liparis tanakae, snailfish: a comprehensive survey of snailfish specific genes.</title>
        <authorList>
            <person name="Kim W."/>
            <person name="Song I."/>
            <person name="Jeong J.-H."/>
            <person name="Kim D."/>
            <person name="Kim S."/>
            <person name="Ryu S."/>
            <person name="Song J.Y."/>
            <person name="Lee S.K."/>
        </authorList>
    </citation>
    <scope>NUCLEOTIDE SEQUENCE [LARGE SCALE GENOMIC DNA]</scope>
    <source>
        <tissue evidence="2">Muscle</tissue>
    </source>
</reference>
<feature type="compositionally biased region" description="Basic and acidic residues" evidence="1">
    <location>
        <begin position="77"/>
        <end position="90"/>
    </location>
</feature>
<gene>
    <name evidence="2" type="ORF">EYF80_041382</name>
</gene>
<dbReference type="AlphaFoldDB" id="A0A4Z2G498"/>
<protein>
    <submittedName>
        <fullName evidence="2">Uncharacterized protein</fullName>
    </submittedName>
</protein>
<dbReference type="Proteomes" id="UP000314294">
    <property type="component" value="Unassembled WGS sequence"/>
</dbReference>
<name>A0A4Z2G498_9TELE</name>
<evidence type="ECO:0000313" key="3">
    <source>
        <dbReference type="Proteomes" id="UP000314294"/>
    </source>
</evidence>
<feature type="compositionally biased region" description="Basic residues" evidence="1">
    <location>
        <begin position="55"/>
        <end position="64"/>
    </location>
</feature>
<sequence>MEQAAGAGSDVTAAERSVRRQPPSCVRVCARALCDSGRAFTQRGSGGHVARLKHKQRGNRRISPRGKLASGNTVLEARVDRGTVTRPNHDAERSLLKGPIALPTARRPSRRSLLLTSRLFSASACRDMPGAPRVEGDRRDPRALDNVARGVSEAGAQPPLTTGLLPGGCVL</sequence>
<keyword evidence="3" id="KW-1185">Reference proteome</keyword>
<comment type="caution">
    <text evidence="2">The sequence shown here is derived from an EMBL/GenBank/DDBJ whole genome shotgun (WGS) entry which is preliminary data.</text>
</comment>
<evidence type="ECO:0000313" key="2">
    <source>
        <dbReference type="EMBL" id="TNN48396.1"/>
    </source>
</evidence>